<evidence type="ECO:0000313" key="9">
    <source>
        <dbReference type="Proteomes" id="UP000254720"/>
    </source>
</evidence>
<gene>
    <name evidence="8" type="ORF">C8D86_10228</name>
</gene>
<evidence type="ECO:0000256" key="3">
    <source>
        <dbReference type="ARBA" id="ARBA00022692"/>
    </source>
</evidence>
<dbReference type="AlphaFoldDB" id="A0A370GYC8"/>
<evidence type="ECO:0000256" key="1">
    <source>
        <dbReference type="ARBA" id="ARBA00004141"/>
    </source>
</evidence>
<dbReference type="Gene3D" id="1.20.1250.20">
    <property type="entry name" value="MFS general substrate transporter like domains"/>
    <property type="match status" value="1"/>
</dbReference>
<feature type="transmembrane region" description="Helical" evidence="6">
    <location>
        <begin position="392"/>
        <end position="412"/>
    </location>
</feature>
<dbReference type="RefSeq" id="WP_232058659.1">
    <property type="nucleotide sequence ID" value="NZ_LR699114.1"/>
</dbReference>
<feature type="transmembrane region" description="Helical" evidence="6">
    <location>
        <begin position="12"/>
        <end position="38"/>
    </location>
</feature>
<dbReference type="GO" id="GO:0022857">
    <property type="term" value="F:transmembrane transporter activity"/>
    <property type="evidence" value="ECO:0007669"/>
    <property type="project" value="InterPro"/>
</dbReference>
<accession>A0A370GYC8</accession>
<dbReference type="InterPro" id="IPR011701">
    <property type="entry name" value="MFS"/>
</dbReference>
<name>A0A370GYC8_9COXI</name>
<evidence type="ECO:0000256" key="4">
    <source>
        <dbReference type="ARBA" id="ARBA00022989"/>
    </source>
</evidence>
<feature type="domain" description="Major facilitator superfamily (MFS) profile" evidence="7">
    <location>
        <begin position="16"/>
        <end position="417"/>
    </location>
</feature>
<feature type="transmembrane region" description="Helical" evidence="6">
    <location>
        <begin position="300"/>
        <end position="321"/>
    </location>
</feature>
<keyword evidence="5 6" id="KW-0472">Membrane</keyword>
<reference evidence="8 9" key="1">
    <citation type="submission" date="2018-07" db="EMBL/GenBank/DDBJ databases">
        <title>Genomic Encyclopedia of Type Strains, Phase IV (KMG-IV): sequencing the most valuable type-strain genomes for metagenomic binning, comparative biology and taxonomic classification.</title>
        <authorList>
            <person name="Goeker M."/>
        </authorList>
    </citation>
    <scope>NUCLEOTIDE SEQUENCE [LARGE SCALE GENOMIC DNA]</scope>
    <source>
        <strain evidence="8 9">DSM 16500</strain>
    </source>
</reference>
<feature type="transmembrane region" description="Helical" evidence="6">
    <location>
        <begin position="120"/>
        <end position="142"/>
    </location>
</feature>
<evidence type="ECO:0000256" key="5">
    <source>
        <dbReference type="ARBA" id="ARBA00023136"/>
    </source>
</evidence>
<feature type="transmembrane region" description="Helical" evidence="6">
    <location>
        <begin position="154"/>
        <end position="176"/>
    </location>
</feature>
<keyword evidence="2" id="KW-0813">Transport</keyword>
<proteinExistence type="predicted"/>
<dbReference type="InterPro" id="IPR020846">
    <property type="entry name" value="MFS_dom"/>
</dbReference>
<evidence type="ECO:0000259" key="7">
    <source>
        <dbReference type="PROSITE" id="PS50850"/>
    </source>
</evidence>
<keyword evidence="3 6" id="KW-0812">Transmembrane</keyword>
<evidence type="ECO:0000313" key="8">
    <source>
        <dbReference type="EMBL" id="RDI48601.1"/>
    </source>
</evidence>
<feature type="transmembrane region" description="Helical" evidence="6">
    <location>
        <begin position="188"/>
        <end position="208"/>
    </location>
</feature>
<organism evidence="8 9">
    <name type="scientific">Aquicella lusitana</name>
    <dbReference type="NCBI Taxonomy" id="254246"/>
    <lineage>
        <taxon>Bacteria</taxon>
        <taxon>Pseudomonadati</taxon>
        <taxon>Pseudomonadota</taxon>
        <taxon>Gammaproteobacteria</taxon>
        <taxon>Legionellales</taxon>
        <taxon>Coxiellaceae</taxon>
        <taxon>Aquicella</taxon>
    </lineage>
</organism>
<feature type="transmembrane region" description="Helical" evidence="6">
    <location>
        <begin position="276"/>
        <end position="293"/>
    </location>
</feature>
<dbReference type="EMBL" id="QQAX01000002">
    <property type="protein sequence ID" value="RDI48601.1"/>
    <property type="molecule type" value="Genomic_DNA"/>
</dbReference>
<dbReference type="PANTHER" id="PTHR23504:SF15">
    <property type="entry name" value="MAJOR FACILITATOR SUPERFAMILY (MFS) PROFILE DOMAIN-CONTAINING PROTEIN"/>
    <property type="match status" value="1"/>
</dbReference>
<keyword evidence="4 6" id="KW-1133">Transmembrane helix</keyword>
<feature type="transmembrane region" description="Helical" evidence="6">
    <location>
        <begin position="61"/>
        <end position="82"/>
    </location>
</feature>
<feature type="transmembrane region" description="Helical" evidence="6">
    <location>
        <begin position="243"/>
        <end position="264"/>
    </location>
</feature>
<feature type="transmembrane region" description="Helical" evidence="6">
    <location>
        <begin position="327"/>
        <end position="349"/>
    </location>
</feature>
<protein>
    <submittedName>
        <fullName evidence="8">Putative MFS family arabinose efflux permease</fullName>
    </submittedName>
</protein>
<feature type="transmembrane region" description="Helical" evidence="6">
    <location>
        <begin position="361"/>
        <end position="386"/>
    </location>
</feature>
<evidence type="ECO:0000256" key="2">
    <source>
        <dbReference type="ARBA" id="ARBA00022448"/>
    </source>
</evidence>
<dbReference type="Proteomes" id="UP000254720">
    <property type="component" value="Unassembled WGS sequence"/>
</dbReference>
<dbReference type="GO" id="GO:0016020">
    <property type="term" value="C:membrane"/>
    <property type="evidence" value="ECO:0007669"/>
    <property type="project" value="UniProtKB-SubCell"/>
</dbReference>
<dbReference type="PANTHER" id="PTHR23504">
    <property type="entry name" value="MAJOR FACILITATOR SUPERFAMILY DOMAIN-CONTAINING PROTEIN 10"/>
    <property type="match status" value="1"/>
</dbReference>
<dbReference type="PROSITE" id="PS50850">
    <property type="entry name" value="MFS"/>
    <property type="match status" value="1"/>
</dbReference>
<feature type="transmembrane region" description="Helical" evidence="6">
    <location>
        <begin position="94"/>
        <end position="114"/>
    </location>
</feature>
<dbReference type="InterPro" id="IPR036259">
    <property type="entry name" value="MFS_trans_sf"/>
</dbReference>
<dbReference type="SUPFAM" id="SSF103473">
    <property type="entry name" value="MFS general substrate transporter"/>
    <property type="match status" value="1"/>
</dbReference>
<evidence type="ECO:0000256" key="6">
    <source>
        <dbReference type="SAM" id="Phobius"/>
    </source>
</evidence>
<comment type="caution">
    <text evidence="8">The sequence shown here is derived from an EMBL/GenBank/DDBJ whole genome shotgun (WGS) entry which is preliminary data.</text>
</comment>
<dbReference type="Pfam" id="PF07690">
    <property type="entry name" value="MFS_1"/>
    <property type="match status" value="1"/>
</dbReference>
<keyword evidence="9" id="KW-1185">Reference proteome</keyword>
<comment type="subcellular location">
    <subcellularLocation>
        <location evidence="1">Membrane</location>
        <topology evidence="1">Multi-pass membrane protein</topology>
    </subcellularLocation>
</comment>
<sequence>MAMSQEQYMRRHFFITAAPLFLVLFIDSMGLGLVFPVLNELVINPNTNFISATVSANMRNIIYGVTIGLYMFCWFFGAAFLGDLSDQIGRKKSLMICLLGAFLGYLFSAFSVIFNSFTLLLIGRIIAGFTAGSQSIAQAAIVDISTSEHKARNLGLILFVISLGFIFGPLAGGILSDKDLLASFSYATPFYFAAAISLLNAILLQFLFKETFTHTEKLRIKLSHAIEIFISAFTNEKVRELSIILLVMIFGWSGFYSFISMFLLRVYHFSALQTGFYMGLMGVGFGIGTGFLVDPCTRYFTLKACVIGGSLIAGVCTLLTLLAPNTLFLWIIIVPLAAAIAIAYSTILTQFSNQVDEDSQGWVMGITGAIMAFAFGVNGVLVGALADLDTRIPLIIAFAGMTLAGVLMKLIFKGNHDKKN</sequence>